<dbReference type="AlphaFoldDB" id="A0A8H6K2Z3"/>
<evidence type="ECO:0000313" key="3">
    <source>
        <dbReference type="EMBL" id="KAF6824169.1"/>
    </source>
</evidence>
<dbReference type="EMBL" id="WIGO01000198">
    <property type="protein sequence ID" value="KAF6824169.1"/>
    <property type="molecule type" value="Genomic_DNA"/>
</dbReference>
<comment type="caution">
    <text evidence="3">The sequence shown here is derived from an EMBL/GenBank/DDBJ whole genome shotgun (WGS) entry which is preliminary data.</text>
</comment>
<accession>A0A8H6K2Z3</accession>
<evidence type="ECO:0000256" key="1">
    <source>
        <dbReference type="SAM" id="Coils"/>
    </source>
</evidence>
<reference evidence="3" key="1">
    <citation type="journal article" date="2020" name="Phytopathology">
        <title>Genome Sequence Resources of Colletotrichum truncatum, C. plurivorum, C. musicola, and C. sojae: Four Species Pathogenic to Soybean (Glycine max).</title>
        <authorList>
            <person name="Rogerio F."/>
            <person name="Boufleur T.R."/>
            <person name="Ciampi-Guillardi M."/>
            <person name="Sukno S.A."/>
            <person name="Thon M.R."/>
            <person name="Massola Junior N.S."/>
            <person name="Baroncelli R."/>
        </authorList>
    </citation>
    <scope>NUCLEOTIDE SEQUENCE</scope>
    <source>
        <strain evidence="3">LFN00145</strain>
    </source>
</reference>
<sequence>MTLTLGMDLNHVLSMWESMCIVISTGTPSTSLTPPDSTTPRRLMPKSSRKSRSLVALHKQGIAVTGIAYLHNITDRRMSGSSLQALKTFKAMCGKQSYPHVSLVTNMASNSGSSSAEEDNLGQLVARTDWWGDMVTRGSRIMKHTGTADSAKRILQASIAARGRTLLLTIQKELVDDGLDLDYTSAGWELNREIRQAVEQLQVEMRRLREESREVRDADMQRLLEEQRNELQKQIDQALESQRSMNITLENLAAQKVEEERKRLNDLASWEMQRDKLKAQQKQKEDIHLEEKRRLLQELEKRPRQSDIARLKTRMKHMEIQHKKDRAKDQEALHDLDESIDRGRKEALNGNRWRLFQVCAGVATIVAGIVMSDLDLAISGLEMTGGGFS</sequence>
<feature type="coiled-coil region" evidence="1">
    <location>
        <begin position="191"/>
        <end position="302"/>
    </location>
</feature>
<organism evidence="3 4">
    <name type="scientific">Colletotrichum plurivorum</name>
    <dbReference type="NCBI Taxonomy" id="2175906"/>
    <lineage>
        <taxon>Eukaryota</taxon>
        <taxon>Fungi</taxon>
        <taxon>Dikarya</taxon>
        <taxon>Ascomycota</taxon>
        <taxon>Pezizomycotina</taxon>
        <taxon>Sordariomycetes</taxon>
        <taxon>Hypocreomycetidae</taxon>
        <taxon>Glomerellales</taxon>
        <taxon>Glomerellaceae</taxon>
        <taxon>Colletotrichum</taxon>
        <taxon>Colletotrichum orchidearum species complex</taxon>
    </lineage>
</organism>
<feature type="region of interest" description="Disordered" evidence="2">
    <location>
        <begin position="27"/>
        <end position="49"/>
    </location>
</feature>
<evidence type="ECO:0000313" key="4">
    <source>
        <dbReference type="Proteomes" id="UP000654918"/>
    </source>
</evidence>
<protein>
    <submittedName>
        <fullName evidence="3">Uncharacterized protein</fullName>
    </submittedName>
</protein>
<keyword evidence="4" id="KW-1185">Reference proteome</keyword>
<evidence type="ECO:0000256" key="2">
    <source>
        <dbReference type="SAM" id="MobiDB-lite"/>
    </source>
</evidence>
<dbReference type="Proteomes" id="UP000654918">
    <property type="component" value="Unassembled WGS sequence"/>
</dbReference>
<proteinExistence type="predicted"/>
<feature type="compositionally biased region" description="Low complexity" evidence="2">
    <location>
        <begin position="27"/>
        <end position="40"/>
    </location>
</feature>
<name>A0A8H6K2Z3_9PEZI</name>
<dbReference type="Gene3D" id="3.40.50.300">
    <property type="entry name" value="P-loop containing nucleotide triphosphate hydrolases"/>
    <property type="match status" value="1"/>
</dbReference>
<dbReference type="InterPro" id="IPR027417">
    <property type="entry name" value="P-loop_NTPase"/>
</dbReference>
<keyword evidence="1" id="KW-0175">Coiled coil</keyword>
<gene>
    <name evidence="3" type="ORF">CPLU01_11016</name>
</gene>